<dbReference type="Gene3D" id="2.40.160.20">
    <property type="match status" value="1"/>
</dbReference>
<sequence length="221" mass="24336">MLKATCTIAFIAGLSISARAQDQPHKVEVGLDVVNYSPFTSGYNYFYNAYNNNKTQWLSGVTFRYNFDRFGLRAGANYTTNTDKVDGSGCADCLVGQTKGKELRLKLGGQYSPFAKAPWLYVFTDVYYRRYTSEGNFSGGFTGNQNVVLGLRSNGVGFNAGVGAKVRLLNHVHLNPEVYYDAARARNTTTNNDPASGTTYLGSNRTRLHAPAARLNLLFAF</sequence>
<dbReference type="InterPro" id="IPR027385">
    <property type="entry name" value="Beta-barrel_OMP"/>
</dbReference>
<evidence type="ECO:0000256" key="2">
    <source>
        <dbReference type="SAM" id="SignalP"/>
    </source>
</evidence>
<protein>
    <recommendedName>
        <fullName evidence="3">Outer membrane protein beta-barrel domain-containing protein</fullName>
    </recommendedName>
</protein>
<reference evidence="4 5" key="1">
    <citation type="submission" date="2018-12" db="EMBL/GenBank/DDBJ databases">
        <authorList>
            <person name="Feng G."/>
            <person name="Zhu H."/>
        </authorList>
    </citation>
    <scope>NUCLEOTIDE SEQUENCE [LARGE SCALE GENOMIC DNA]</scope>
    <source>
        <strain evidence="4 5">KCTC 12533</strain>
    </source>
</reference>
<evidence type="ECO:0000313" key="5">
    <source>
        <dbReference type="Proteomes" id="UP000273500"/>
    </source>
</evidence>
<feature type="chain" id="PRO_5019359322" description="Outer membrane protein beta-barrel domain-containing protein" evidence="2">
    <location>
        <begin position="21"/>
        <end position="221"/>
    </location>
</feature>
<proteinExistence type="predicted"/>
<dbReference type="RefSeq" id="WP_125417937.1">
    <property type="nucleotide sequence ID" value="NZ_RWIT01000001.1"/>
</dbReference>
<feature type="signal peptide" evidence="2">
    <location>
        <begin position="1"/>
        <end position="20"/>
    </location>
</feature>
<dbReference type="InterPro" id="IPR011250">
    <property type="entry name" value="OMP/PagP_B-barrel"/>
</dbReference>
<comment type="caution">
    <text evidence="4">The sequence shown here is derived from an EMBL/GenBank/DDBJ whole genome shotgun (WGS) entry which is preliminary data.</text>
</comment>
<evidence type="ECO:0000313" key="4">
    <source>
        <dbReference type="EMBL" id="RSK51353.1"/>
    </source>
</evidence>
<keyword evidence="5" id="KW-1185">Reference proteome</keyword>
<feature type="domain" description="Outer membrane protein beta-barrel" evidence="3">
    <location>
        <begin position="7"/>
        <end position="178"/>
    </location>
</feature>
<dbReference type="AlphaFoldDB" id="A0A428KX11"/>
<name>A0A428KX11_9BACT</name>
<evidence type="ECO:0000259" key="3">
    <source>
        <dbReference type="Pfam" id="PF13505"/>
    </source>
</evidence>
<dbReference type="OrthoDB" id="877897at2"/>
<organism evidence="4 5">
    <name type="scientific">Hymenobacter rigui</name>
    <dbReference type="NCBI Taxonomy" id="334424"/>
    <lineage>
        <taxon>Bacteria</taxon>
        <taxon>Pseudomonadati</taxon>
        <taxon>Bacteroidota</taxon>
        <taxon>Cytophagia</taxon>
        <taxon>Cytophagales</taxon>
        <taxon>Hymenobacteraceae</taxon>
        <taxon>Hymenobacter</taxon>
    </lineage>
</organism>
<evidence type="ECO:0000256" key="1">
    <source>
        <dbReference type="ARBA" id="ARBA00022729"/>
    </source>
</evidence>
<keyword evidence="1 2" id="KW-0732">Signal</keyword>
<gene>
    <name evidence="4" type="ORF">EI291_03315</name>
</gene>
<dbReference type="EMBL" id="RWIT01000001">
    <property type="protein sequence ID" value="RSK51353.1"/>
    <property type="molecule type" value="Genomic_DNA"/>
</dbReference>
<accession>A0A428KX11</accession>
<dbReference type="Proteomes" id="UP000273500">
    <property type="component" value="Unassembled WGS sequence"/>
</dbReference>
<dbReference type="SUPFAM" id="SSF56925">
    <property type="entry name" value="OMPA-like"/>
    <property type="match status" value="1"/>
</dbReference>
<dbReference type="Pfam" id="PF13505">
    <property type="entry name" value="OMP_b-brl"/>
    <property type="match status" value="1"/>
</dbReference>